<sequence length="125" mass="14094">MAQLLVLISCATQFGRLLGDARKEGYMAIIKSTWQLNIKYSAALMYMLASVVGIKKKSLSQQMILNIQQSMAGKWEPFMIASLLMIYTTETKLVNSFKAEHGTLLRWQTIIQVLKFTVTLCAVVE</sequence>
<evidence type="ECO:0000313" key="2">
    <source>
        <dbReference type="Proteomes" id="UP001152561"/>
    </source>
</evidence>
<accession>A0A9Q1LSK1</accession>
<dbReference type="EMBL" id="JAJAGQ010000015">
    <property type="protein sequence ID" value="KAJ8541422.1"/>
    <property type="molecule type" value="Genomic_DNA"/>
</dbReference>
<keyword evidence="2" id="KW-1185">Reference proteome</keyword>
<dbReference type="AlphaFoldDB" id="A0A9Q1LSK1"/>
<dbReference type="Proteomes" id="UP001152561">
    <property type="component" value="Unassembled WGS sequence"/>
</dbReference>
<protein>
    <submittedName>
        <fullName evidence="1">Uncharacterized protein</fullName>
    </submittedName>
</protein>
<proteinExistence type="predicted"/>
<evidence type="ECO:0000313" key="1">
    <source>
        <dbReference type="EMBL" id="KAJ8541422.1"/>
    </source>
</evidence>
<dbReference type="OrthoDB" id="1322140at2759"/>
<reference evidence="2" key="1">
    <citation type="journal article" date="2023" name="Proc. Natl. Acad. Sci. U.S.A.">
        <title>Genomic and structural basis for evolution of tropane alkaloid biosynthesis.</title>
        <authorList>
            <person name="Wanga Y.-J."/>
            <person name="Taina T."/>
            <person name="Yua J.-Y."/>
            <person name="Lia J."/>
            <person name="Xua B."/>
            <person name="Chenc J."/>
            <person name="D'Auriad J.C."/>
            <person name="Huanga J.-P."/>
            <person name="Huanga S.-X."/>
        </authorList>
    </citation>
    <scope>NUCLEOTIDE SEQUENCE [LARGE SCALE GENOMIC DNA]</scope>
    <source>
        <strain evidence="2">cv. KIB-2019</strain>
    </source>
</reference>
<organism evidence="1 2">
    <name type="scientific">Anisodus acutangulus</name>
    <dbReference type="NCBI Taxonomy" id="402998"/>
    <lineage>
        <taxon>Eukaryota</taxon>
        <taxon>Viridiplantae</taxon>
        <taxon>Streptophyta</taxon>
        <taxon>Embryophyta</taxon>
        <taxon>Tracheophyta</taxon>
        <taxon>Spermatophyta</taxon>
        <taxon>Magnoliopsida</taxon>
        <taxon>eudicotyledons</taxon>
        <taxon>Gunneridae</taxon>
        <taxon>Pentapetalae</taxon>
        <taxon>asterids</taxon>
        <taxon>lamiids</taxon>
        <taxon>Solanales</taxon>
        <taxon>Solanaceae</taxon>
        <taxon>Solanoideae</taxon>
        <taxon>Hyoscyameae</taxon>
        <taxon>Anisodus</taxon>
    </lineage>
</organism>
<comment type="caution">
    <text evidence="1">The sequence shown here is derived from an EMBL/GenBank/DDBJ whole genome shotgun (WGS) entry which is preliminary data.</text>
</comment>
<gene>
    <name evidence="1" type="ORF">K7X08_002238</name>
</gene>
<name>A0A9Q1LSK1_9SOLA</name>